<dbReference type="Proteomes" id="UP001634007">
    <property type="component" value="Unassembled WGS sequence"/>
</dbReference>
<protein>
    <submittedName>
        <fullName evidence="2">Uncharacterized protein</fullName>
    </submittedName>
</protein>
<keyword evidence="3" id="KW-1185">Reference proteome</keyword>
<feature type="region of interest" description="Disordered" evidence="1">
    <location>
        <begin position="18"/>
        <end position="46"/>
    </location>
</feature>
<proteinExistence type="predicted"/>
<accession>A0ABD3KE44</accession>
<name>A0ABD3KE44_EUCGL</name>
<sequence>MMRATGGPLLCIGDLLGDVGEDAAPPETIPPPPPSSSPSLLEVGARAAQPSDLPRLFQENYDKLNEALARGDHSWTALTLKLCSSLEVANKLVQSTHGNAGLLLEKVEELEKIIKRGDSAVAAVKAVTITSVGDGKPSTGSEHVK</sequence>
<dbReference type="EMBL" id="JBJKBG010000006">
    <property type="protein sequence ID" value="KAL3737337.1"/>
    <property type="molecule type" value="Genomic_DNA"/>
</dbReference>
<gene>
    <name evidence="2" type="ORF">ACJRO7_026155</name>
</gene>
<dbReference type="AlphaFoldDB" id="A0ABD3KE44"/>
<evidence type="ECO:0000256" key="1">
    <source>
        <dbReference type="SAM" id="MobiDB-lite"/>
    </source>
</evidence>
<dbReference type="PANTHER" id="PTHR37237:SF1">
    <property type="entry name" value="OS02G0567000 PROTEIN"/>
    <property type="match status" value="1"/>
</dbReference>
<evidence type="ECO:0000313" key="3">
    <source>
        <dbReference type="Proteomes" id="UP001634007"/>
    </source>
</evidence>
<comment type="caution">
    <text evidence="2">The sequence shown here is derived from an EMBL/GenBank/DDBJ whole genome shotgun (WGS) entry which is preliminary data.</text>
</comment>
<reference evidence="2 3" key="1">
    <citation type="submission" date="2024-11" db="EMBL/GenBank/DDBJ databases">
        <title>Chromosome-level genome assembly of Eucalyptus globulus Labill. provides insights into its genome evolution.</title>
        <authorList>
            <person name="Li X."/>
        </authorList>
    </citation>
    <scope>NUCLEOTIDE SEQUENCE [LARGE SCALE GENOMIC DNA]</scope>
    <source>
        <strain evidence="2">CL2024</strain>
        <tissue evidence="2">Fresh tender leaves</tissue>
    </source>
</reference>
<feature type="compositionally biased region" description="Pro residues" evidence="1">
    <location>
        <begin position="27"/>
        <end position="36"/>
    </location>
</feature>
<dbReference type="PANTHER" id="PTHR37237">
    <property type="entry name" value="OS02G0567000 PROTEIN"/>
    <property type="match status" value="1"/>
</dbReference>
<organism evidence="2 3">
    <name type="scientific">Eucalyptus globulus</name>
    <name type="common">Tasmanian blue gum</name>
    <dbReference type="NCBI Taxonomy" id="34317"/>
    <lineage>
        <taxon>Eukaryota</taxon>
        <taxon>Viridiplantae</taxon>
        <taxon>Streptophyta</taxon>
        <taxon>Embryophyta</taxon>
        <taxon>Tracheophyta</taxon>
        <taxon>Spermatophyta</taxon>
        <taxon>Magnoliopsida</taxon>
        <taxon>eudicotyledons</taxon>
        <taxon>Gunneridae</taxon>
        <taxon>Pentapetalae</taxon>
        <taxon>rosids</taxon>
        <taxon>malvids</taxon>
        <taxon>Myrtales</taxon>
        <taxon>Myrtaceae</taxon>
        <taxon>Myrtoideae</taxon>
        <taxon>Eucalypteae</taxon>
        <taxon>Eucalyptus</taxon>
    </lineage>
</organism>
<evidence type="ECO:0000313" key="2">
    <source>
        <dbReference type="EMBL" id="KAL3737337.1"/>
    </source>
</evidence>